<dbReference type="PANTHER" id="PTHR24291">
    <property type="entry name" value="CYTOCHROME P450 FAMILY 4"/>
    <property type="match status" value="1"/>
</dbReference>
<feature type="binding site" description="axial binding residue" evidence="8">
    <location>
        <position position="442"/>
    </location>
    <ligand>
        <name>heme</name>
        <dbReference type="ChEBI" id="CHEBI:30413"/>
    </ligand>
    <ligandPart>
        <name>Fe</name>
        <dbReference type="ChEBI" id="CHEBI:18248"/>
    </ligandPart>
</feature>
<dbReference type="InterPro" id="IPR050196">
    <property type="entry name" value="Cytochrome_P450_Monoox"/>
</dbReference>
<evidence type="ECO:0000256" key="7">
    <source>
        <dbReference type="ARBA" id="ARBA00023033"/>
    </source>
</evidence>
<dbReference type="InterPro" id="IPR017972">
    <property type="entry name" value="Cyt_P450_CS"/>
</dbReference>
<evidence type="ECO:0000256" key="9">
    <source>
        <dbReference type="RuleBase" id="RU000461"/>
    </source>
</evidence>
<dbReference type="EMBL" id="MW809352">
    <property type="protein sequence ID" value="QYA71980.1"/>
    <property type="molecule type" value="mRNA"/>
</dbReference>
<feature type="transmembrane region" description="Helical" evidence="10">
    <location>
        <begin position="6"/>
        <end position="23"/>
    </location>
</feature>
<comment type="cofactor">
    <cofactor evidence="1 8">
        <name>heme</name>
        <dbReference type="ChEBI" id="CHEBI:30413"/>
    </cofactor>
</comment>
<dbReference type="PROSITE" id="PS00086">
    <property type="entry name" value="CYTOCHROME_P450"/>
    <property type="match status" value="1"/>
</dbReference>
<evidence type="ECO:0000256" key="1">
    <source>
        <dbReference type="ARBA" id="ARBA00001971"/>
    </source>
</evidence>
<dbReference type="InterPro" id="IPR002401">
    <property type="entry name" value="Cyt_P450_E_grp-I"/>
</dbReference>
<evidence type="ECO:0000256" key="8">
    <source>
        <dbReference type="PIRSR" id="PIRSR602401-1"/>
    </source>
</evidence>
<dbReference type="SUPFAM" id="SSF48264">
    <property type="entry name" value="Cytochrome P450"/>
    <property type="match status" value="1"/>
</dbReference>
<keyword evidence="10" id="KW-1133">Transmembrane helix</keyword>
<dbReference type="InterPro" id="IPR036396">
    <property type="entry name" value="Cyt_P450_sf"/>
</dbReference>
<dbReference type="AlphaFoldDB" id="A0A8F8MZ87"/>
<evidence type="ECO:0000256" key="10">
    <source>
        <dbReference type="SAM" id="Phobius"/>
    </source>
</evidence>
<feature type="transmembrane region" description="Helical" evidence="10">
    <location>
        <begin position="128"/>
        <end position="145"/>
    </location>
</feature>
<organism evidence="11">
    <name type="scientific">Anoplophora glabripennis</name>
    <name type="common">Asian longhorn beetle</name>
    <name type="synonym">Anoplophora nobilis</name>
    <dbReference type="NCBI Taxonomy" id="217634"/>
    <lineage>
        <taxon>Eukaryota</taxon>
        <taxon>Metazoa</taxon>
        <taxon>Ecdysozoa</taxon>
        <taxon>Arthropoda</taxon>
        <taxon>Hexapoda</taxon>
        <taxon>Insecta</taxon>
        <taxon>Pterygota</taxon>
        <taxon>Neoptera</taxon>
        <taxon>Endopterygota</taxon>
        <taxon>Coleoptera</taxon>
        <taxon>Polyphaga</taxon>
        <taxon>Cucujiformia</taxon>
        <taxon>Chrysomeloidea</taxon>
        <taxon>Cerambycidae</taxon>
        <taxon>Lamiinae</taxon>
        <taxon>Lamiini</taxon>
        <taxon>Anoplophora</taxon>
    </lineage>
</organism>
<dbReference type="GO" id="GO:0020037">
    <property type="term" value="F:heme binding"/>
    <property type="evidence" value="ECO:0007669"/>
    <property type="project" value="InterPro"/>
</dbReference>
<dbReference type="PRINTS" id="PR00385">
    <property type="entry name" value="P450"/>
</dbReference>
<evidence type="ECO:0000256" key="5">
    <source>
        <dbReference type="ARBA" id="ARBA00023002"/>
    </source>
</evidence>
<protein>
    <submittedName>
        <fullName evidence="11">Cytochrome P450</fullName>
    </submittedName>
</protein>
<proteinExistence type="evidence at transcript level"/>
<keyword evidence="10" id="KW-0472">Membrane</keyword>
<keyword evidence="10" id="KW-0812">Transmembrane</keyword>
<keyword evidence="5 9" id="KW-0560">Oxidoreductase</keyword>
<evidence type="ECO:0000256" key="4">
    <source>
        <dbReference type="ARBA" id="ARBA00022723"/>
    </source>
</evidence>
<evidence type="ECO:0000256" key="2">
    <source>
        <dbReference type="ARBA" id="ARBA00010617"/>
    </source>
</evidence>
<dbReference type="PANTHER" id="PTHR24291:SF187">
    <property type="entry name" value="CYTOCHROME P450 4AE1-RELATED"/>
    <property type="match status" value="1"/>
</dbReference>
<keyword evidence="7 9" id="KW-0503">Monooxygenase</keyword>
<evidence type="ECO:0000256" key="3">
    <source>
        <dbReference type="ARBA" id="ARBA00022617"/>
    </source>
</evidence>
<evidence type="ECO:0000313" key="11">
    <source>
        <dbReference type="EMBL" id="QYA71980.1"/>
    </source>
</evidence>
<keyword evidence="6 8" id="KW-0408">Iron</keyword>
<evidence type="ECO:0000256" key="6">
    <source>
        <dbReference type="ARBA" id="ARBA00023004"/>
    </source>
</evidence>
<name>A0A8F8MZ87_ANOGL</name>
<keyword evidence="4 8" id="KW-0479">Metal-binding</keyword>
<dbReference type="Gene3D" id="1.10.630.10">
    <property type="entry name" value="Cytochrome P450"/>
    <property type="match status" value="1"/>
</dbReference>
<dbReference type="GO" id="GO:0016705">
    <property type="term" value="F:oxidoreductase activity, acting on paired donors, with incorporation or reduction of molecular oxygen"/>
    <property type="evidence" value="ECO:0007669"/>
    <property type="project" value="InterPro"/>
</dbReference>
<dbReference type="CDD" id="cd20628">
    <property type="entry name" value="CYP4"/>
    <property type="match status" value="1"/>
</dbReference>
<keyword evidence="3 8" id="KW-0349">Heme</keyword>
<dbReference type="PRINTS" id="PR00463">
    <property type="entry name" value="EP450I"/>
</dbReference>
<dbReference type="Pfam" id="PF00067">
    <property type="entry name" value="p450"/>
    <property type="match status" value="1"/>
</dbReference>
<reference evidence="11" key="1">
    <citation type="submission" date="2021-03" db="EMBL/GenBank/DDBJ databases">
        <authorList>
            <person name="Li R."/>
            <person name="Gong F."/>
            <person name="Pan H."/>
            <person name="Liang H."/>
            <person name="Miao H."/>
            <person name="Zhao Y."/>
            <person name="Duan L."/>
            <person name="Yang H."/>
            <person name="Wang L."/>
            <person name="Chen S."/>
            <person name="Zhu H."/>
        </authorList>
    </citation>
    <scope>NUCLEOTIDE SEQUENCE</scope>
    <source>
        <strain evidence="11">AglaCYP4BN57</strain>
    </source>
</reference>
<dbReference type="GO" id="GO:0004497">
    <property type="term" value="F:monooxygenase activity"/>
    <property type="evidence" value="ECO:0007669"/>
    <property type="project" value="UniProtKB-KW"/>
</dbReference>
<dbReference type="GO" id="GO:0005506">
    <property type="term" value="F:iron ion binding"/>
    <property type="evidence" value="ECO:0007669"/>
    <property type="project" value="InterPro"/>
</dbReference>
<dbReference type="InterPro" id="IPR001128">
    <property type="entry name" value="Cyt_P450"/>
</dbReference>
<comment type="similarity">
    <text evidence="2 9">Belongs to the cytochrome P450 family.</text>
</comment>
<sequence length="498" mass="57242">MFSFIQIVTALVLAGIAYWWISWKRNERRLKWIPKVPGHPIFGNVLDFGKTTDTLTILSKYTKSHDGLCMVDLVFRKLVLITDLKLVEFFLTSTKILDKSSEYRFLERWLGDGILIAKAARWRKSRKIITPAFHFGILAQFVSTYESNAEIMVKLLEKEVGKGSVDIYNYVTMCTLDIIYETSMGVKINAQTNKQSEYAFAVKEMCRITVDRSFSALKQSNTLYALTGDYYKESKYVKFLHANTDSVIRARRKALQGSEGQQIDEDLGEKKKLAFLDLLLQSKVDGEPLPDWYIKEEVNTMLFEGHDTTGAAISFALYSLAENPEVQAQAMEEQRTIFGKNRNRPITFDDIHVMKYLELVIKETLRLYPSVPFYGRKSDVDIKYKDGQILPKGTSFLMYIYGIHRDPKIFPDPEKFDPMRFETMHKTSPFIHLPFSAGPRNCIGQKFAVHEMKAVISKVLRNYELLPAFPSHKPLLAAESVLKSANGIKIQVKPRKWD</sequence>
<accession>A0A8F8MZ87</accession>